<gene>
    <name evidence="2" type="ORF">D0X99_17645</name>
</gene>
<dbReference type="OrthoDB" id="862900at2"/>
<reference evidence="2 3" key="1">
    <citation type="submission" date="2018-09" db="EMBL/GenBank/DDBJ databases">
        <authorList>
            <person name="Wang X."/>
            <person name="Du Z."/>
        </authorList>
    </citation>
    <scope>NUCLEOTIDE SEQUENCE [LARGE SCALE GENOMIC DNA]</scope>
    <source>
        <strain evidence="2 3">N3</strain>
    </source>
</reference>
<dbReference type="AlphaFoldDB" id="A0A418PMQ2"/>
<sequence>MKQIALIVLFLMGLLKTGNAQEEEKKLIVTPDVHFRTFWMNTNYPDQELKEDYALGMSLNLGGILAYQKNWKFHFGYRTFANVASSEIWEPDPTTGQGNRYETGLFDLLDTKDRFFGKLETFSFEYSDKKFGIKAGRMGINSDWINAQDGRLSPTAVEGVTAWFAPDKTWKFLVWGIGRMSIRGSSEWLSVGETVGIYPVGRTVSGKPAQYYGNTASDWLGIWEVDRKIGKDSKIHFSNTVAQNLFSTYWLAFEKNKIVKSGILTIGIQSGFQQGVGNGGDENPDLRYKESEDRNYALSGRIGWRNSKWITHLNYTHVGGEGRWLSPREWGKDAWYTFIPRERNEGFETVDALVGYGEYRFENIPLSVYGHFGIHWLSDPKYAAANKYNFPSYRQLNLGLKYQPKKIKNLDLHFILMSKQPLDTENLTPNQIYNKVEMLHFNGIINWRWN</sequence>
<protein>
    <recommendedName>
        <fullName evidence="4">Porin</fullName>
    </recommendedName>
</protein>
<dbReference type="EMBL" id="QXML01000011">
    <property type="protein sequence ID" value="RIW12921.1"/>
    <property type="molecule type" value="Genomic_DNA"/>
</dbReference>
<organism evidence="2 3">
    <name type="scientific">Algoriphagus lacus</name>
    <dbReference type="NCBI Taxonomy" id="2056311"/>
    <lineage>
        <taxon>Bacteria</taxon>
        <taxon>Pseudomonadati</taxon>
        <taxon>Bacteroidota</taxon>
        <taxon>Cytophagia</taxon>
        <taxon>Cytophagales</taxon>
        <taxon>Cyclobacteriaceae</taxon>
        <taxon>Algoriphagus</taxon>
    </lineage>
</organism>
<dbReference type="InterPro" id="IPR023614">
    <property type="entry name" value="Porin_dom_sf"/>
</dbReference>
<feature type="signal peptide" evidence="1">
    <location>
        <begin position="1"/>
        <end position="20"/>
    </location>
</feature>
<comment type="caution">
    <text evidence="2">The sequence shown here is derived from an EMBL/GenBank/DDBJ whole genome shotgun (WGS) entry which is preliminary data.</text>
</comment>
<evidence type="ECO:0008006" key="4">
    <source>
        <dbReference type="Google" id="ProtNLM"/>
    </source>
</evidence>
<keyword evidence="1" id="KW-0732">Signal</keyword>
<name>A0A418PMQ2_9BACT</name>
<evidence type="ECO:0000313" key="2">
    <source>
        <dbReference type="EMBL" id="RIW12921.1"/>
    </source>
</evidence>
<accession>A0A418PMQ2</accession>
<dbReference type="RefSeq" id="WP_119479186.1">
    <property type="nucleotide sequence ID" value="NZ_QXML01000011.1"/>
</dbReference>
<evidence type="ECO:0000256" key="1">
    <source>
        <dbReference type="SAM" id="SignalP"/>
    </source>
</evidence>
<dbReference type="Gene3D" id="2.40.160.10">
    <property type="entry name" value="Porin"/>
    <property type="match status" value="1"/>
</dbReference>
<evidence type="ECO:0000313" key="3">
    <source>
        <dbReference type="Proteomes" id="UP000283522"/>
    </source>
</evidence>
<proteinExistence type="predicted"/>
<feature type="chain" id="PRO_5019274620" description="Porin" evidence="1">
    <location>
        <begin position="21"/>
        <end position="450"/>
    </location>
</feature>
<dbReference type="Proteomes" id="UP000283522">
    <property type="component" value="Unassembled WGS sequence"/>
</dbReference>
<keyword evidence="3" id="KW-1185">Reference proteome</keyword>